<dbReference type="Proteomes" id="UP001516400">
    <property type="component" value="Unassembled WGS sequence"/>
</dbReference>
<evidence type="ECO:0000256" key="1">
    <source>
        <dbReference type="SAM" id="SignalP"/>
    </source>
</evidence>
<dbReference type="EMBL" id="JABFTP020000103">
    <property type="protein sequence ID" value="KAL3277462.1"/>
    <property type="molecule type" value="Genomic_DNA"/>
</dbReference>
<keyword evidence="1" id="KW-0732">Signal</keyword>
<name>A0ABD2NFI6_9CUCU</name>
<organism evidence="2 3">
    <name type="scientific">Cryptolaemus montrouzieri</name>
    <dbReference type="NCBI Taxonomy" id="559131"/>
    <lineage>
        <taxon>Eukaryota</taxon>
        <taxon>Metazoa</taxon>
        <taxon>Ecdysozoa</taxon>
        <taxon>Arthropoda</taxon>
        <taxon>Hexapoda</taxon>
        <taxon>Insecta</taxon>
        <taxon>Pterygota</taxon>
        <taxon>Neoptera</taxon>
        <taxon>Endopterygota</taxon>
        <taxon>Coleoptera</taxon>
        <taxon>Polyphaga</taxon>
        <taxon>Cucujiformia</taxon>
        <taxon>Coccinelloidea</taxon>
        <taxon>Coccinellidae</taxon>
        <taxon>Scymninae</taxon>
        <taxon>Scymnini</taxon>
        <taxon>Cryptolaemus</taxon>
    </lineage>
</organism>
<accession>A0ABD2NFI6</accession>
<evidence type="ECO:0008006" key="4">
    <source>
        <dbReference type="Google" id="ProtNLM"/>
    </source>
</evidence>
<keyword evidence="3" id="KW-1185">Reference proteome</keyword>
<feature type="chain" id="PRO_5044896110" description="Glycine-zipper-containing OmpA-like membrane domain-containing protein" evidence="1">
    <location>
        <begin position="22"/>
        <end position="148"/>
    </location>
</feature>
<protein>
    <recommendedName>
        <fullName evidence="4">Glycine-zipper-containing OmpA-like membrane domain-containing protein</fullName>
    </recommendedName>
</protein>
<dbReference type="AlphaFoldDB" id="A0ABD2NFI6"/>
<reference evidence="2 3" key="1">
    <citation type="journal article" date="2021" name="BMC Biol.">
        <title>Horizontally acquired antibacterial genes associated with adaptive radiation of ladybird beetles.</title>
        <authorList>
            <person name="Li H.S."/>
            <person name="Tang X.F."/>
            <person name="Huang Y.H."/>
            <person name="Xu Z.Y."/>
            <person name="Chen M.L."/>
            <person name="Du X.Y."/>
            <person name="Qiu B.Y."/>
            <person name="Chen P.T."/>
            <person name="Zhang W."/>
            <person name="Slipinski A."/>
            <person name="Escalona H.E."/>
            <person name="Waterhouse R.M."/>
            <person name="Zwick A."/>
            <person name="Pang H."/>
        </authorList>
    </citation>
    <scope>NUCLEOTIDE SEQUENCE [LARGE SCALE GENOMIC DNA]</scope>
    <source>
        <strain evidence="2">SYSU2018</strain>
    </source>
</reference>
<feature type="signal peptide" evidence="1">
    <location>
        <begin position="1"/>
        <end position="21"/>
    </location>
</feature>
<comment type="caution">
    <text evidence="2">The sequence shown here is derived from an EMBL/GenBank/DDBJ whole genome shotgun (WGS) entry which is preliminary data.</text>
</comment>
<evidence type="ECO:0000313" key="3">
    <source>
        <dbReference type="Proteomes" id="UP001516400"/>
    </source>
</evidence>
<dbReference type="PROSITE" id="PS51257">
    <property type="entry name" value="PROKAR_LIPOPROTEIN"/>
    <property type="match status" value="1"/>
</dbReference>
<evidence type="ECO:0000313" key="2">
    <source>
        <dbReference type="EMBL" id="KAL3277462.1"/>
    </source>
</evidence>
<proteinExistence type="predicted"/>
<gene>
    <name evidence="2" type="ORF">HHI36_012808</name>
</gene>
<sequence>MAKFSILFIATVLMLFSCNSARVIWDEDGLKTTYIQPQEELVEIIREKRQIGVGMGNEDADAVRDTLNYLAKRAKDNKEKVAAEIARGATGGAVGGAAVGSIAGPAGAGLGALKGAASGAVAGGFKAIVYDAIAEASKPKKNGDTQNK</sequence>